<dbReference type="RefSeq" id="WP_104642849.1">
    <property type="nucleotide sequence ID" value="NZ_AQGW01000014.1"/>
</dbReference>
<reference evidence="2 5" key="1">
    <citation type="submission" date="2015-06" db="EMBL/GenBank/DDBJ databases">
        <title>Genome sequence of Pseudoalteromonas carrageenovora.</title>
        <authorList>
            <person name="Xie B.-B."/>
            <person name="Rong J.-C."/>
            <person name="Qin Q.-L."/>
            <person name="Zhang Y.-Z."/>
        </authorList>
    </citation>
    <scope>NUCLEOTIDE SEQUENCE [LARGE SCALE GENOMIC DNA]</scope>
    <source>
        <strain evidence="2 5">IAM 12662</strain>
    </source>
</reference>
<sequence>MSKFLDYIRLSFFACGLLLGVQIPAYVSDFGQALNAQLIEANNAISPFKNDAATYFNNDLNKLIKHYKNLGDKIVGKGAEHIHTLNMRQQSLQLAVEQFKQSPYVFTLTSNLSDIKQQVWQRFEGQIVLKKDSIIAAIISAIIIAVLAELLGFLLISGLKRGYNRLFTAQK</sequence>
<dbReference type="Proteomes" id="UP000238288">
    <property type="component" value="Chromosome PCAR9a"/>
</dbReference>
<dbReference type="GeneID" id="93663875"/>
<keyword evidence="1" id="KW-1133">Transmembrane helix</keyword>
<keyword evidence="5" id="KW-1185">Reference proteome</keyword>
<dbReference type="EMBL" id="AQGW01000014">
    <property type="protein sequence ID" value="MBE0381305.1"/>
    <property type="molecule type" value="Genomic_DNA"/>
</dbReference>
<keyword evidence="1" id="KW-0812">Transmembrane</keyword>
<name>A0A2K4XA72_PSEVC</name>
<reference evidence="3 4" key="2">
    <citation type="submission" date="2017-11" db="EMBL/GenBank/DDBJ databases">
        <authorList>
            <person name="Han C.G."/>
        </authorList>
    </citation>
    <scope>NUCLEOTIDE SEQUENCE [LARGE SCALE GENOMIC DNA]</scope>
    <source>
        <strain evidence="4">ATCC 43555</strain>
        <strain evidence="3">ATCC43555</strain>
    </source>
</reference>
<evidence type="ECO:0008006" key="6">
    <source>
        <dbReference type="Google" id="ProtNLM"/>
    </source>
</evidence>
<protein>
    <recommendedName>
        <fullName evidence="6">DUF2937 family protein</fullName>
    </recommendedName>
</protein>
<evidence type="ECO:0000256" key="1">
    <source>
        <dbReference type="SAM" id="Phobius"/>
    </source>
</evidence>
<evidence type="ECO:0000313" key="5">
    <source>
        <dbReference type="Proteomes" id="UP000615003"/>
    </source>
</evidence>
<dbReference type="EMBL" id="LT965928">
    <property type="protein sequence ID" value="SOU41217.1"/>
    <property type="molecule type" value="Genomic_DNA"/>
</dbReference>
<dbReference type="Pfam" id="PF11157">
    <property type="entry name" value="DUF2937"/>
    <property type="match status" value="1"/>
</dbReference>
<feature type="transmembrane region" description="Helical" evidence="1">
    <location>
        <begin position="134"/>
        <end position="156"/>
    </location>
</feature>
<dbReference type="InterPro" id="IPR022584">
    <property type="entry name" value="DUF2937"/>
</dbReference>
<dbReference type="AlphaFoldDB" id="A0A2K4XA72"/>
<keyword evidence="1" id="KW-0472">Membrane</keyword>
<dbReference type="OrthoDB" id="7021410at2"/>
<gene>
    <name evidence="3" type="ORF">PCAR9_A30387</name>
    <name evidence="2" type="ORF">PCARR_a3047</name>
</gene>
<proteinExistence type="predicted"/>
<evidence type="ECO:0000313" key="4">
    <source>
        <dbReference type="Proteomes" id="UP000238288"/>
    </source>
</evidence>
<evidence type="ECO:0000313" key="3">
    <source>
        <dbReference type="EMBL" id="SOU41217.1"/>
    </source>
</evidence>
<dbReference type="Proteomes" id="UP000615003">
    <property type="component" value="Unassembled WGS sequence"/>
</dbReference>
<evidence type="ECO:0000313" key="2">
    <source>
        <dbReference type="EMBL" id="MBE0381305.1"/>
    </source>
</evidence>
<accession>A0A2K4XA72</accession>
<organism evidence="3 4">
    <name type="scientific">Pseudoalteromonas carrageenovora IAM 12662</name>
    <dbReference type="NCBI Taxonomy" id="1314868"/>
    <lineage>
        <taxon>Bacteria</taxon>
        <taxon>Pseudomonadati</taxon>
        <taxon>Pseudomonadota</taxon>
        <taxon>Gammaproteobacteria</taxon>
        <taxon>Alteromonadales</taxon>
        <taxon>Pseudoalteromonadaceae</taxon>
        <taxon>Pseudoalteromonas</taxon>
    </lineage>
</organism>